<sequence>MAAKENCAKHLFFPPRRKFLSTVREVSFHRDGKKKAPRWKE</sequence>
<protein>
    <submittedName>
        <fullName evidence="1">Uncharacterized protein</fullName>
    </submittedName>
</protein>
<name>A0A139L317_9BACE</name>
<accession>A0A139L317</accession>
<dbReference type="PATRIC" id="fig|329854.7.peg.3541"/>
<dbReference type="Proteomes" id="UP000070319">
    <property type="component" value="Unassembled WGS sequence"/>
</dbReference>
<organism evidence="1">
    <name type="scientific">Bacteroides intestinalis</name>
    <dbReference type="NCBI Taxonomy" id="329854"/>
    <lineage>
        <taxon>Bacteria</taxon>
        <taxon>Pseudomonadati</taxon>
        <taxon>Bacteroidota</taxon>
        <taxon>Bacteroidia</taxon>
        <taxon>Bacteroidales</taxon>
        <taxon>Bacteroidaceae</taxon>
        <taxon>Bacteroides</taxon>
    </lineage>
</organism>
<proteinExistence type="predicted"/>
<gene>
    <name evidence="1" type="ORF">HMPREF2531_03475</name>
</gene>
<dbReference type="EMBL" id="LTDF01000135">
    <property type="protein sequence ID" value="KXT45819.1"/>
    <property type="molecule type" value="Genomic_DNA"/>
</dbReference>
<dbReference type="AlphaFoldDB" id="A0A139L317"/>
<evidence type="ECO:0000313" key="2">
    <source>
        <dbReference type="Proteomes" id="UP000070319"/>
    </source>
</evidence>
<reference evidence="1 2" key="1">
    <citation type="submission" date="2016-02" db="EMBL/GenBank/DDBJ databases">
        <authorList>
            <person name="Wen L."/>
            <person name="He K."/>
            <person name="Yang H."/>
        </authorList>
    </citation>
    <scope>NUCLEOTIDE SEQUENCE [LARGE SCALE GENOMIC DNA]</scope>
    <source>
        <strain evidence="1 2">KLE1704</strain>
    </source>
</reference>
<comment type="caution">
    <text evidence="1">The sequence shown here is derived from an EMBL/GenBank/DDBJ whole genome shotgun (WGS) entry which is preliminary data.</text>
</comment>
<evidence type="ECO:0000313" key="1">
    <source>
        <dbReference type="EMBL" id="KXT45819.1"/>
    </source>
</evidence>